<dbReference type="AlphaFoldDB" id="A0A9P0H2Z5"/>
<protein>
    <recommendedName>
        <fullName evidence="4">Neuropeptide</fullName>
    </recommendedName>
</protein>
<keyword evidence="1" id="KW-0732">Signal</keyword>
<accession>A0A9P0H2Z5</accession>
<proteinExistence type="predicted"/>
<feature type="signal peptide" evidence="1">
    <location>
        <begin position="1"/>
        <end position="26"/>
    </location>
</feature>
<gene>
    <name evidence="2" type="ORF">NEZAVI_LOCUS1956</name>
</gene>
<evidence type="ECO:0000313" key="3">
    <source>
        <dbReference type="Proteomes" id="UP001152798"/>
    </source>
</evidence>
<sequence length="75" mass="8861">MKTLVATFILFFMMLQLGAYLTIADASVMRESTQIRWDKLERPDVVRSVLQYHQKKTIDKKEEKNINIRIFGGKR</sequence>
<organism evidence="2 3">
    <name type="scientific">Nezara viridula</name>
    <name type="common">Southern green stink bug</name>
    <name type="synonym">Cimex viridulus</name>
    <dbReference type="NCBI Taxonomy" id="85310"/>
    <lineage>
        <taxon>Eukaryota</taxon>
        <taxon>Metazoa</taxon>
        <taxon>Ecdysozoa</taxon>
        <taxon>Arthropoda</taxon>
        <taxon>Hexapoda</taxon>
        <taxon>Insecta</taxon>
        <taxon>Pterygota</taxon>
        <taxon>Neoptera</taxon>
        <taxon>Paraneoptera</taxon>
        <taxon>Hemiptera</taxon>
        <taxon>Heteroptera</taxon>
        <taxon>Panheteroptera</taxon>
        <taxon>Pentatomomorpha</taxon>
        <taxon>Pentatomoidea</taxon>
        <taxon>Pentatomidae</taxon>
        <taxon>Pentatominae</taxon>
        <taxon>Nezara</taxon>
    </lineage>
</organism>
<feature type="chain" id="PRO_5040398481" description="Neuropeptide" evidence="1">
    <location>
        <begin position="27"/>
        <end position="75"/>
    </location>
</feature>
<name>A0A9P0H2Z5_NEZVI</name>
<evidence type="ECO:0008006" key="4">
    <source>
        <dbReference type="Google" id="ProtNLM"/>
    </source>
</evidence>
<evidence type="ECO:0000313" key="2">
    <source>
        <dbReference type="EMBL" id="CAH1390827.1"/>
    </source>
</evidence>
<keyword evidence="3" id="KW-1185">Reference proteome</keyword>
<reference evidence="2" key="1">
    <citation type="submission" date="2022-01" db="EMBL/GenBank/DDBJ databases">
        <authorList>
            <person name="King R."/>
        </authorList>
    </citation>
    <scope>NUCLEOTIDE SEQUENCE</scope>
</reference>
<dbReference type="Proteomes" id="UP001152798">
    <property type="component" value="Chromosome 1"/>
</dbReference>
<evidence type="ECO:0000256" key="1">
    <source>
        <dbReference type="SAM" id="SignalP"/>
    </source>
</evidence>
<dbReference type="EMBL" id="OV725077">
    <property type="protein sequence ID" value="CAH1390827.1"/>
    <property type="molecule type" value="Genomic_DNA"/>
</dbReference>